<keyword evidence="2" id="KW-1185">Reference proteome</keyword>
<dbReference type="EMBL" id="FPAA01000010">
    <property type="protein sequence ID" value="SFS88842.1"/>
    <property type="molecule type" value="Genomic_DNA"/>
</dbReference>
<name>A0A1I6THW4_9BACL</name>
<gene>
    <name evidence="1" type="ORF">SAMN05444972_11031</name>
</gene>
<evidence type="ECO:0000313" key="1">
    <source>
        <dbReference type="EMBL" id="SFS88842.1"/>
    </source>
</evidence>
<evidence type="ECO:0000313" key="2">
    <source>
        <dbReference type="Proteomes" id="UP000198660"/>
    </source>
</evidence>
<protein>
    <submittedName>
        <fullName evidence="1">Uncharacterized protein</fullName>
    </submittedName>
</protein>
<reference evidence="2" key="1">
    <citation type="submission" date="2016-10" db="EMBL/GenBank/DDBJ databases">
        <authorList>
            <person name="Varghese N."/>
            <person name="Submissions S."/>
        </authorList>
    </citation>
    <scope>NUCLEOTIDE SEQUENCE [LARGE SCALE GENOMIC DNA]</scope>
    <source>
        <strain evidence="2">DSM 45789</strain>
    </source>
</reference>
<dbReference type="OrthoDB" id="2678228at2"/>
<dbReference type="AlphaFoldDB" id="A0A1I6THW4"/>
<dbReference type="Proteomes" id="UP000198660">
    <property type="component" value="Unassembled WGS sequence"/>
</dbReference>
<proteinExistence type="predicted"/>
<sequence length="134" mass="15888">MKCYQYFIAFPDEYTGAVTRIVSRCMKLPFDRQRLEEKRGSVAVYAARSEEDPNHFLIVEFPSEFHSITVRCGESDHKDVESLMIRLDKRIREKEQEPLNHKVKNEYGTEKDKVKRLMVRNNWSLEDIFKSNGL</sequence>
<dbReference type="RefSeq" id="WP_091838067.1">
    <property type="nucleotide sequence ID" value="NZ_FPAA01000010.1"/>
</dbReference>
<accession>A0A1I6THW4</accession>
<organism evidence="1 2">
    <name type="scientific">Marininema halotolerans</name>
    <dbReference type="NCBI Taxonomy" id="1155944"/>
    <lineage>
        <taxon>Bacteria</taxon>
        <taxon>Bacillati</taxon>
        <taxon>Bacillota</taxon>
        <taxon>Bacilli</taxon>
        <taxon>Bacillales</taxon>
        <taxon>Thermoactinomycetaceae</taxon>
        <taxon>Marininema</taxon>
    </lineage>
</organism>